<dbReference type="GO" id="GO:0003824">
    <property type="term" value="F:catalytic activity"/>
    <property type="evidence" value="ECO:0007669"/>
    <property type="project" value="UniProtKB-ARBA"/>
</dbReference>
<keyword evidence="3" id="KW-1185">Reference proteome</keyword>
<dbReference type="HOGENOM" id="CLU_971490_0_0_4"/>
<proteinExistence type="predicted"/>
<feature type="compositionally biased region" description="Low complexity" evidence="1">
    <location>
        <begin position="1"/>
        <end position="14"/>
    </location>
</feature>
<name>G4CLK6_9NEIS</name>
<dbReference type="InterPro" id="IPR025157">
    <property type="entry name" value="Hemagglutinin_rpt"/>
</dbReference>
<dbReference type="Proteomes" id="UP000003019">
    <property type="component" value="Unassembled WGS sequence"/>
</dbReference>
<evidence type="ECO:0000313" key="2">
    <source>
        <dbReference type="EMBL" id="EGY51290.1"/>
    </source>
</evidence>
<organism evidence="2 3">
    <name type="scientific">Neisseria shayeganii 871</name>
    <dbReference type="NCBI Taxonomy" id="1032488"/>
    <lineage>
        <taxon>Bacteria</taxon>
        <taxon>Pseudomonadati</taxon>
        <taxon>Pseudomonadota</taxon>
        <taxon>Betaproteobacteria</taxon>
        <taxon>Neisseriales</taxon>
        <taxon>Neisseriaceae</taxon>
        <taxon>Neisseria</taxon>
    </lineage>
</organism>
<dbReference type="EMBL" id="AGAY01000089">
    <property type="protein sequence ID" value="EGY51290.1"/>
    <property type="molecule type" value="Genomic_DNA"/>
</dbReference>
<protein>
    <submittedName>
        <fullName evidence="2">Hemagglutinin/hemolysin family protein</fullName>
    </submittedName>
</protein>
<sequence>MPSGQAGQGYQAAQSIRGQAAGRNNTGSGINVSITYGEQRNSQERHSSGHTAQGAQILGRGQVSLSARGAGQASDIRISGAEIAGQSGTRLEAEGDIRLQAARQTHRETGRSRQAGWKAGVALDFSNGVSVGVTGGGNYGKGRSESEAVRHLHSRIGSAGSRTALTSGGDTTLQGARVLGQGIALDARNLHIESLQDSARHNSSQYHGQGQITVGYGFSADGSYQQSQLNAEHQSVAEQSGLYAGDDGFQVSVNGHTRLNGGLIVSGEAAESAGRNRFVSGSLSSSD</sequence>
<dbReference type="AlphaFoldDB" id="G4CLK6"/>
<reference evidence="2 3" key="1">
    <citation type="submission" date="2011-05" db="EMBL/GenBank/DDBJ databases">
        <authorList>
            <person name="Muzny D."/>
            <person name="Qin X."/>
            <person name="Deng J."/>
            <person name="Jiang H."/>
            <person name="Liu Y."/>
            <person name="Qu J."/>
            <person name="Song X.-Z."/>
            <person name="Zhang L."/>
            <person name="Thornton R."/>
            <person name="Coyle M."/>
            <person name="Francisco L."/>
            <person name="Jackson L."/>
            <person name="Javaid M."/>
            <person name="Korchina V."/>
            <person name="Kovar C."/>
            <person name="Mata R."/>
            <person name="Mathew T."/>
            <person name="Ngo R."/>
            <person name="Nguyen L."/>
            <person name="Nguyen N."/>
            <person name="Okwuonu G."/>
            <person name="Ongeri F."/>
            <person name="Pham C."/>
            <person name="Simmons D."/>
            <person name="Wilczek-Boney K."/>
            <person name="Hale W."/>
            <person name="Jakkamsetti A."/>
            <person name="Pham P."/>
            <person name="Ruth R."/>
            <person name="San Lucas F."/>
            <person name="Warren J."/>
            <person name="Zhang J."/>
            <person name="Zhao Z."/>
            <person name="Zhou C."/>
            <person name="Zhu D."/>
            <person name="Lee S."/>
            <person name="Bess C."/>
            <person name="Blankenburg K."/>
            <person name="Forbes L."/>
            <person name="Fu Q."/>
            <person name="Gubbala S."/>
            <person name="Hirani K."/>
            <person name="Jayaseelan J.C."/>
            <person name="Lara F."/>
            <person name="Munidasa M."/>
            <person name="Palculict T."/>
            <person name="Patil S."/>
            <person name="Pu L.-L."/>
            <person name="Saada N."/>
            <person name="Tang L."/>
            <person name="Weissenberger G."/>
            <person name="Zhu Y."/>
            <person name="Hemphill L."/>
            <person name="Shang Y."/>
            <person name="Youmans B."/>
            <person name="Ayvaz T."/>
            <person name="Ross M."/>
            <person name="Santibanez J."/>
            <person name="Aqrawi P."/>
            <person name="Gross S."/>
            <person name="Joshi V."/>
            <person name="Fowler G."/>
            <person name="Nazareth L."/>
            <person name="Reid J."/>
            <person name="Worley K."/>
            <person name="Petrosino J."/>
            <person name="Highlander S."/>
            <person name="Gibbs R."/>
        </authorList>
    </citation>
    <scope>NUCLEOTIDE SEQUENCE [LARGE SCALE GENOMIC DNA]</scope>
    <source>
        <strain evidence="2 3">871</strain>
    </source>
</reference>
<gene>
    <name evidence="2" type="ORF">HMPREF9371_2497</name>
</gene>
<comment type="caution">
    <text evidence="2">The sequence shown here is derived from an EMBL/GenBank/DDBJ whole genome shotgun (WGS) entry which is preliminary data.</text>
</comment>
<dbReference type="Pfam" id="PF13332">
    <property type="entry name" value="Fil_haemagg_2"/>
    <property type="match status" value="1"/>
</dbReference>
<evidence type="ECO:0000256" key="1">
    <source>
        <dbReference type="SAM" id="MobiDB-lite"/>
    </source>
</evidence>
<dbReference type="RefSeq" id="WP_009120191.1">
    <property type="nucleotide sequence ID" value="NZ_JH164932.1"/>
</dbReference>
<feature type="region of interest" description="Disordered" evidence="1">
    <location>
        <begin position="1"/>
        <end position="27"/>
    </location>
</feature>
<evidence type="ECO:0000313" key="3">
    <source>
        <dbReference type="Proteomes" id="UP000003019"/>
    </source>
</evidence>
<feature type="non-terminal residue" evidence="2">
    <location>
        <position position="287"/>
    </location>
</feature>
<accession>G4CLK6</accession>
<dbReference type="STRING" id="1032488.HMPREF9371_2497"/>